<accession>A0A6A6FSK3</accession>
<organism evidence="1 2">
    <name type="scientific">Cercospora zeae-maydis SCOH1-5</name>
    <dbReference type="NCBI Taxonomy" id="717836"/>
    <lineage>
        <taxon>Eukaryota</taxon>
        <taxon>Fungi</taxon>
        <taxon>Dikarya</taxon>
        <taxon>Ascomycota</taxon>
        <taxon>Pezizomycotina</taxon>
        <taxon>Dothideomycetes</taxon>
        <taxon>Dothideomycetidae</taxon>
        <taxon>Mycosphaerellales</taxon>
        <taxon>Mycosphaerellaceae</taxon>
        <taxon>Cercospora</taxon>
    </lineage>
</organism>
<protein>
    <submittedName>
        <fullName evidence="1">Uncharacterized protein</fullName>
    </submittedName>
</protein>
<dbReference type="EMBL" id="ML992664">
    <property type="protein sequence ID" value="KAF2216437.1"/>
    <property type="molecule type" value="Genomic_DNA"/>
</dbReference>
<dbReference type="AlphaFoldDB" id="A0A6A6FSK3"/>
<sequence length="112" mass="12561">MKGIATCLMDKMLVLLDPGHNEKGGYFVYGDDLDAAKPNGRVKNIVVNFLYPCDRPEKHEQIRRWLVGNLQFQEIGTIEQIGSKQAKLVSKTTFVRKTGAVLEGAHATDFMH</sequence>
<evidence type="ECO:0000313" key="1">
    <source>
        <dbReference type="EMBL" id="KAF2216437.1"/>
    </source>
</evidence>
<dbReference type="Proteomes" id="UP000799539">
    <property type="component" value="Unassembled WGS sequence"/>
</dbReference>
<dbReference type="OrthoDB" id="2129362at2759"/>
<proteinExistence type="predicted"/>
<reference evidence="1" key="1">
    <citation type="journal article" date="2020" name="Stud. Mycol.">
        <title>101 Dothideomycetes genomes: a test case for predicting lifestyles and emergence of pathogens.</title>
        <authorList>
            <person name="Haridas S."/>
            <person name="Albert R."/>
            <person name="Binder M."/>
            <person name="Bloem J."/>
            <person name="Labutti K."/>
            <person name="Salamov A."/>
            <person name="Andreopoulos B."/>
            <person name="Baker S."/>
            <person name="Barry K."/>
            <person name="Bills G."/>
            <person name="Bluhm B."/>
            <person name="Cannon C."/>
            <person name="Castanera R."/>
            <person name="Culley D."/>
            <person name="Daum C."/>
            <person name="Ezra D."/>
            <person name="Gonzalez J."/>
            <person name="Henrissat B."/>
            <person name="Kuo A."/>
            <person name="Liang C."/>
            <person name="Lipzen A."/>
            <person name="Lutzoni F."/>
            <person name="Magnuson J."/>
            <person name="Mondo S."/>
            <person name="Nolan M."/>
            <person name="Ohm R."/>
            <person name="Pangilinan J."/>
            <person name="Park H.-J."/>
            <person name="Ramirez L."/>
            <person name="Alfaro M."/>
            <person name="Sun H."/>
            <person name="Tritt A."/>
            <person name="Yoshinaga Y."/>
            <person name="Zwiers L.-H."/>
            <person name="Turgeon B."/>
            <person name="Goodwin S."/>
            <person name="Spatafora J."/>
            <person name="Crous P."/>
            <person name="Grigoriev I."/>
        </authorList>
    </citation>
    <scope>NUCLEOTIDE SEQUENCE</scope>
    <source>
        <strain evidence="1">SCOH1-5</strain>
    </source>
</reference>
<evidence type="ECO:0000313" key="2">
    <source>
        <dbReference type="Proteomes" id="UP000799539"/>
    </source>
</evidence>
<keyword evidence="2" id="KW-1185">Reference proteome</keyword>
<name>A0A6A6FSK3_9PEZI</name>
<gene>
    <name evidence="1" type="ORF">CERZMDRAFT_89887</name>
</gene>